<accession>A0ABR8NBL3</accession>
<dbReference type="Pfam" id="PF13385">
    <property type="entry name" value="Laminin_G_3"/>
    <property type="match status" value="1"/>
</dbReference>
<dbReference type="CDD" id="cd07821">
    <property type="entry name" value="PYR_PYL_RCAR_like"/>
    <property type="match status" value="1"/>
</dbReference>
<sequence>MLEVIGYPDKFSVAPGEEISFHVDAPDGTAYSADLVRLIHGDVAPEGPGFKIEEVSSVEPLELRGRRQVTDAGSYVVADRAGEVLDGPVTLSARVWLTAPGGRRQVVLGSMHGAASADGALTGVELAIEVDGDVSFSVGDADGRVASVRTGELVEPNVWHLLAGVHDPSDGTLRILQRRIATSTNGSHGPSRSPLGAEREVVREISTGVVAHVPADWPVLAGAGIAQLTGGGLLRPAGRYGSLPGTMELPITRDNLNGKIEAPAVHGMALGADDLAALTSEVDERGLTLWWDFADGISVDASSMRVTDRAARERHGWLVNAPNRAVTGSAWNGDSVVYTAKPDHYAAVHFHDDDLDDCRWDVAAVLTVPLGLRSGAYALRLRVPETGAYDHVPFFVRPPRDRATSRVAVVMPTATYMAYANFVGPIDYPLAQVSAAKVPHIEPEDTYLAEHRELGLSVYDGHNDGSGVSISSRLRPILSMRPEYRYWITSTWAFNSDLYLTDWLEHLGHDYDVLTDEDVHSEGADLLARYATVLTGSHPEYSTRRMLDAYETYQARGGHFIYFGANGFYWVTNYHPDDLSLIEVRKGEAAVRAWNCLPGEVHNAFDGLQGGTWRHRGRNSTHLTGLSFTGFTFDSSTYYRRLPDSYGPCAWIFSGIRGDTFGDYGLLGGGAAGLELDRADVALGTPRRAYVLATSEGFTDQAMPVNEDVLNIARGIFGGDQNPDVRSDLVYYDTESGGSVFSTGSIAWLGALSHDSYDNDVSRITRNVLERQLERSSIRAPRGVGNEADVSKPSRPWLRASVLDHRTCHVPADELWERIGDFGDYDWLTIIDHVELVGDDLRRLSISNGTTVVERLLDRTDRSYTYRIDESVLPFSDYVSTLAVEPGADPRVSVVTWTAEYVPTEPEADPATVIVDNFRSGLAQL</sequence>
<evidence type="ECO:0000259" key="1">
    <source>
        <dbReference type="Pfam" id="PF20254"/>
    </source>
</evidence>
<dbReference type="EMBL" id="JACXYZ010000001">
    <property type="protein sequence ID" value="MBD3924254.1"/>
    <property type="molecule type" value="Genomic_DNA"/>
</dbReference>
<dbReference type="PANTHER" id="PTHR39332:SF7">
    <property type="entry name" value="SRPBCC FAMILY PROTEIN"/>
    <property type="match status" value="1"/>
</dbReference>
<reference evidence="2 3" key="1">
    <citation type="submission" date="2020-09" db="EMBL/GenBank/DDBJ databases">
        <title>novel species in genus Nocardioides.</title>
        <authorList>
            <person name="Zhang G."/>
        </authorList>
    </citation>
    <scope>NUCLEOTIDE SEQUENCE [LARGE SCALE GENOMIC DNA]</scope>
    <source>
        <strain evidence="2 3">KCTC 39551</strain>
    </source>
</reference>
<dbReference type="PANTHER" id="PTHR39332">
    <property type="entry name" value="BLL4707 PROTEIN"/>
    <property type="match status" value="1"/>
</dbReference>
<dbReference type="Pfam" id="PF20254">
    <property type="entry name" value="DMFA2_C"/>
    <property type="match status" value="1"/>
</dbReference>
<dbReference type="RefSeq" id="WP_191194041.1">
    <property type="nucleotide sequence ID" value="NZ_JACXYZ010000001.1"/>
</dbReference>
<dbReference type="InterPro" id="IPR023393">
    <property type="entry name" value="START-like_dom_sf"/>
</dbReference>
<organism evidence="2 3">
    <name type="scientific">Nocardioides cavernae</name>
    <dbReference type="NCBI Taxonomy" id="1921566"/>
    <lineage>
        <taxon>Bacteria</taxon>
        <taxon>Bacillati</taxon>
        <taxon>Actinomycetota</taxon>
        <taxon>Actinomycetes</taxon>
        <taxon>Propionibacteriales</taxon>
        <taxon>Nocardioidaceae</taxon>
        <taxon>Nocardioides</taxon>
    </lineage>
</organism>
<dbReference type="InterPro" id="IPR013320">
    <property type="entry name" value="ConA-like_dom_sf"/>
</dbReference>
<protein>
    <submittedName>
        <fullName evidence="2">SRPBCC family protein</fullName>
    </submittedName>
</protein>
<comment type="caution">
    <text evidence="2">The sequence shown here is derived from an EMBL/GenBank/DDBJ whole genome shotgun (WGS) entry which is preliminary data.</text>
</comment>
<proteinExistence type="predicted"/>
<dbReference type="Gene3D" id="2.60.120.200">
    <property type="match status" value="1"/>
</dbReference>
<evidence type="ECO:0000313" key="3">
    <source>
        <dbReference type="Proteomes" id="UP000618818"/>
    </source>
</evidence>
<keyword evidence="3" id="KW-1185">Reference proteome</keyword>
<dbReference type="Gene3D" id="3.30.530.20">
    <property type="match status" value="1"/>
</dbReference>
<dbReference type="Pfam" id="PF10604">
    <property type="entry name" value="Polyketide_cyc2"/>
    <property type="match status" value="1"/>
</dbReference>
<dbReference type="SUPFAM" id="SSF55961">
    <property type="entry name" value="Bet v1-like"/>
    <property type="match status" value="1"/>
</dbReference>
<gene>
    <name evidence="2" type="ORF">IEZ26_06445</name>
</gene>
<dbReference type="SUPFAM" id="SSF49899">
    <property type="entry name" value="Concanavalin A-like lectins/glucanases"/>
    <property type="match status" value="1"/>
</dbReference>
<evidence type="ECO:0000313" key="2">
    <source>
        <dbReference type="EMBL" id="MBD3924254.1"/>
    </source>
</evidence>
<dbReference type="InterPro" id="IPR046540">
    <property type="entry name" value="DMFA2_C"/>
</dbReference>
<name>A0ABR8NBL3_9ACTN</name>
<dbReference type="InterPro" id="IPR019587">
    <property type="entry name" value="Polyketide_cyclase/dehydratase"/>
</dbReference>
<feature type="domain" description="N,N-dimethylformamidase beta subunit-like C-terminal" evidence="1">
    <location>
        <begin position="324"/>
        <end position="757"/>
    </location>
</feature>
<dbReference type="Proteomes" id="UP000618818">
    <property type="component" value="Unassembled WGS sequence"/>
</dbReference>